<organism evidence="3 4">
    <name type="scientific">Prorocentrum cordatum</name>
    <dbReference type="NCBI Taxonomy" id="2364126"/>
    <lineage>
        <taxon>Eukaryota</taxon>
        <taxon>Sar</taxon>
        <taxon>Alveolata</taxon>
        <taxon>Dinophyceae</taxon>
        <taxon>Prorocentrales</taxon>
        <taxon>Prorocentraceae</taxon>
        <taxon>Prorocentrum</taxon>
    </lineage>
</organism>
<evidence type="ECO:0000256" key="1">
    <source>
        <dbReference type="SAM" id="Coils"/>
    </source>
</evidence>
<keyword evidence="4" id="KW-1185">Reference proteome</keyword>
<feature type="coiled-coil region" evidence="1">
    <location>
        <begin position="227"/>
        <end position="295"/>
    </location>
</feature>
<feature type="region of interest" description="Disordered" evidence="2">
    <location>
        <begin position="729"/>
        <end position="761"/>
    </location>
</feature>
<accession>A0ABN9UY00</accession>
<evidence type="ECO:0000313" key="3">
    <source>
        <dbReference type="EMBL" id="CAK0864098.1"/>
    </source>
</evidence>
<proteinExistence type="predicted"/>
<dbReference type="Proteomes" id="UP001189429">
    <property type="component" value="Unassembled WGS sequence"/>
</dbReference>
<evidence type="ECO:0000313" key="4">
    <source>
        <dbReference type="Proteomes" id="UP001189429"/>
    </source>
</evidence>
<feature type="coiled-coil region" evidence="1">
    <location>
        <begin position="348"/>
        <end position="395"/>
    </location>
</feature>
<feature type="coiled-coil region" evidence="1">
    <location>
        <begin position="73"/>
        <end position="143"/>
    </location>
</feature>
<sequence length="761" mass="81875">MPWDGGVSKTLHVANKRAKERADAEAAFHRLSQETARLEYEIGEGVALAGAAAAGEEGAPAGAQALAAAAADLERHRAAARDLLCEAERAAEAEPSALSEALRDLVGRLQATAGSVAQALEALHAAREAAEDEERQREAESQDQQVVDAILVEASELTSRAEDDMVEKAEITWDMISSCGDDEDVIRQAVQDTTASAGEAQAAVARARAFLDAKLPEWSRLCSRAAKERAAKEMQRLRQQLSAGQQRLGPLKSAWQDWEKGVRGQKAAAEATRRLASAEAEADRAEAAVALLRDGTPAKEALAGAMSQLRAAEDGRRQVESTMRFLDAKGRGAEGLDIAELPDLQQQGAAARERLRGLRAAVRQAEERDKARGHLQEASSRVASVTKDLNDLLEAGATDVGPCEAACASVKTALRMARTCLQMKLVEVRRFSEVVEAEATAELKGMQQELEEPSARLTELLGTISRQRLEGVAKGAEASVVSVEALVAALREAASLLADGPATEAMSAEQLRQAVARVTEREREATRALTEARRFVASKQLEARGRIGEAEAQAEAAAVFARLQARLADGQAEIARHRRLPGSIDRQLAGRKAVAEAEERLAGAAEKVSGAAAAAARYLEAEGARADLQREAERSVQEAQIDLRTVLRLVAALSRLEGCSREAIARLETAARGAQERADDLGSRVRERAESALCGSLLQERRAAGWSCARPPRSRRRWRRCPLRPAWTAFRPSRPPTPSRIWSGPSRPPRPSCSPRGPWCP</sequence>
<comment type="caution">
    <text evidence="3">The sequence shown here is derived from an EMBL/GenBank/DDBJ whole genome shotgun (WGS) entry which is preliminary data.</text>
</comment>
<dbReference type="EMBL" id="CAUYUJ010016329">
    <property type="protein sequence ID" value="CAK0864098.1"/>
    <property type="molecule type" value="Genomic_DNA"/>
</dbReference>
<feature type="compositionally biased region" description="Pro residues" evidence="2">
    <location>
        <begin position="746"/>
        <end position="761"/>
    </location>
</feature>
<name>A0ABN9UY00_9DINO</name>
<feature type="coiled-coil region" evidence="1">
    <location>
        <begin position="611"/>
        <end position="638"/>
    </location>
</feature>
<evidence type="ECO:0000256" key="2">
    <source>
        <dbReference type="SAM" id="MobiDB-lite"/>
    </source>
</evidence>
<protein>
    <submittedName>
        <fullName evidence="3">Uncharacterized protein</fullName>
    </submittedName>
</protein>
<keyword evidence="1" id="KW-0175">Coiled coil</keyword>
<reference evidence="3" key="1">
    <citation type="submission" date="2023-10" db="EMBL/GenBank/DDBJ databases">
        <authorList>
            <person name="Chen Y."/>
            <person name="Shah S."/>
            <person name="Dougan E. K."/>
            <person name="Thang M."/>
            <person name="Chan C."/>
        </authorList>
    </citation>
    <scope>NUCLEOTIDE SEQUENCE [LARGE SCALE GENOMIC DNA]</scope>
</reference>
<gene>
    <name evidence="3" type="ORF">PCOR1329_LOCUS52059</name>
</gene>